<proteinExistence type="predicted"/>
<evidence type="ECO:0000256" key="5">
    <source>
        <dbReference type="ARBA" id="ARBA00023136"/>
    </source>
</evidence>
<dbReference type="Gene3D" id="1.20.1250.20">
    <property type="entry name" value="MFS general substrate transporter like domains"/>
    <property type="match status" value="1"/>
</dbReference>
<feature type="transmembrane region" description="Helical" evidence="6">
    <location>
        <begin position="222"/>
        <end position="242"/>
    </location>
</feature>
<feature type="transmembrane region" description="Helical" evidence="6">
    <location>
        <begin position="102"/>
        <end position="120"/>
    </location>
</feature>
<dbReference type="Proteomes" id="UP000662931">
    <property type="component" value="Chromosome 1"/>
</dbReference>
<dbReference type="SUPFAM" id="SSF103473">
    <property type="entry name" value="MFS general substrate transporter"/>
    <property type="match status" value="1"/>
</dbReference>
<feature type="transmembrane region" description="Helical" evidence="6">
    <location>
        <begin position="418"/>
        <end position="439"/>
    </location>
</feature>
<dbReference type="GO" id="GO:0022857">
    <property type="term" value="F:transmembrane transporter activity"/>
    <property type="evidence" value="ECO:0007669"/>
    <property type="project" value="InterPro"/>
</dbReference>
<feature type="transmembrane region" description="Helical" evidence="6">
    <location>
        <begin position="385"/>
        <end position="406"/>
    </location>
</feature>
<evidence type="ECO:0000256" key="2">
    <source>
        <dbReference type="ARBA" id="ARBA00022448"/>
    </source>
</evidence>
<feature type="transmembrane region" description="Helical" evidence="6">
    <location>
        <begin position="291"/>
        <end position="315"/>
    </location>
</feature>
<feature type="transmembrane region" description="Helical" evidence="6">
    <location>
        <begin position="193"/>
        <end position="210"/>
    </location>
</feature>
<dbReference type="OrthoDB" id="4454541at2759"/>
<feature type="transmembrane region" description="Helical" evidence="6">
    <location>
        <begin position="161"/>
        <end position="181"/>
    </location>
</feature>
<feature type="domain" description="Major facilitator superfamily (MFS) profile" evidence="7">
    <location>
        <begin position="66"/>
        <end position="479"/>
    </location>
</feature>
<comment type="subcellular location">
    <subcellularLocation>
        <location evidence="1">Membrane</location>
        <topology evidence="1">Multi-pass membrane protein</topology>
    </subcellularLocation>
</comment>
<evidence type="ECO:0000313" key="9">
    <source>
        <dbReference type="Proteomes" id="UP000662931"/>
    </source>
</evidence>
<dbReference type="InterPro" id="IPR011701">
    <property type="entry name" value="MFS"/>
</dbReference>
<name>A0A875S0G0_EENNA</name>
<gene>
    <name evidence="8" type="ORF">FOA43_000248</name>
</gene>
<dbReference type="PROSITE" id="PS50850">
    <property type="entry name" value="MFS"/>
    <property type="match status" value="1"/>
</dbReference>
<protein>
    <recommendedName>
        <fullName evidence="7">Major facilitator superfamily (MFS) profile domain-containing protein</fullName>
    </recommendedName>
</protein>
<sequence length="512" mass="57423">MSDFSSIHKNPERVEINEMVSPQPSLAPKIDKEIDLGAKYLSENKEYARYTEKEAKRVLSKIDWHLMPIMTICITLAAADKIVISNAALYGMTSVLKNKSEYSMLGSIFYIGYLVGELPANLLLQRLPVGKCIITSFFFWNTILMLMATGNNFGSLAALRFLMGIGETFLLPGCTVITSMFYKKSEQGLRCAIWYSGFSFLITGILSYAIGHADVNIANWRLLFLVFGSITLFFTFFMCFLVPDSPMACRWLDERESYIAEDRTKENRTGTKNTSLKKEQVIEALTDYKSWLVCLFVLCFNIPNGALVTFAAQIVSGFGYSPLRTTLLGMPTRVFMTLSSFVIILPTLKIPRKYKSIAIALVGLGPLVCGILIKELNHQTINKNGLLLTYYLFYFYWGPYVGVLSLSMANTSGYTKKTIVNAMTFISYCVSNIIAPQFFKSSQAPGYEMGFNAILGFVAVGITTIIAYAIGCIMENRKRDAKYGPPSGEYNLEEDGLDLTDKQEEAVFRYSW</sequence>
<evidence type="ECO:0000256" key="1">
    <source>
        <dbReference type="ARBA" id="ARBA00004141"/>
    </source>
</evidence>
<evidence type="ECO:0000313" key="8">
    <source>
        <dbReference type="EMBL" id="QPG72944.1"/>
    </source>
</evidence>
<evidence type="ECO:0000259" key="7">
    <source>
        <dbReference type="PROSITE" id="PS50850"/>
    </source>
</evidence>
<dbReference type="GeneID" id="62193649"/>
<keyword evidence="2" id="KW-0813">Transport</keyword>
<keyword evidence="3 6" id="KW-0812">Transmembrane</keyword>
<feature type="transmembrane region" description="Helical" evidence="6">
    <location>
        <begin position="357"/>
        <end position="373"/>
    </location>
</feature>
<dbReference type="PANTHER" id="PTHR43791">
    <property type="entry name" value="PERMEASE-RELATED"/>
    <property type="match status" value="1"/>
</dbReference>
<feature type="transmembrane region" description="Helical" evidence="6">
    <location>
        <begin position="451"/>
        <end position="473"/>
    </location>
</feature>
<evidence type="ECO:0000256" key="3">
    <source>
        <dbReference type="ARBA" id="ARBA00022692"/>
    </source>
</evidence>
<dbReference type="InterPro" id="IPR020846">
    <property type="entry name" value="MFS_dom"/>
</dbReference>
<dbReference type="AlphaFoldDB" id="A0A875S0G0"/>
<keyword evidence="5 6" id="KW-0472">Membrane</keyword>
<dbReference type="GO" id="GO:0016020">
    <property type="term" value="C:membrane"/>
    <property type="evidence" value="ECO:0007669"/>
    <property type="project" value="UniProtKB-SubCell"/>
</dbReference>
<keyword evidence="4 6" id="KW-1133">Transmembrane helix</keyword>
<evidence type="ECO:0000256" key="4">
    <source>
        <dbReference type="ARBA" id="ARBA00022989"/>
    </source>
</evidence>
<evidence type="ECO:0000256" key="6">
    <source>
        <dbReference type="SAM" id="Phobius"/>
    </source>
</evidence>
<reference evidence="8" key="1">
    <citation type="submission" date="2020-10" db="EMBL/GenBank/DDBJ databases">
        <authorList>
            <person name="Roach M.J.R."/>
        </authorList>
    </citation>
    <scope>NUCLEOTIDE SEQUENCE</scope>
    <source>
        <strain evidence="8">CBS 1945</strain>
    </source>
</reference>
<feature type="transmembrane region" description="Helical" evidence="6">
    <location>
        <begin position="66"/>
        <end position="90"/>
    </location>
</feature>
<keyword evidence="9" id="KW-1185">Reference proteome</keyword>
<feature type="transmembrane region" description="Helical" evidence="6">
    <location>
        <begin position="327"/>
        <end position="345"/>
    </location>
</feature>
<dbReference type="Pfam" id="PF07690">
    <property type="entry name" value="MFS_1"/>
    <property type="match status" value="1"/>
</dbReference>
<dbReference type="InterPro" id="IPR036259">
    <property type="entry name" value="MFS_trans_sf"/>
</dbReference>
<dbReference type="PANTHER" id="PTHR43791:SF70">
    <property type="entry name" value="MAJOR FACILITATOR SUPERFAMILY (MFS) PROFILE DOMAIN-CONTAINING PROTEIN"/>
    <property type="match status" value="1"/>
</dbReference>
<accession>A0A875S0G0</accession>
<feature type="transmembrane region" description="Helical" evidence="6">
    <location>
        <begin position="132"/>
        <end position="149"/>
    </location>
</feature>
<dbReference type="KEGG" id="bnn:FOA43_000248"/>
<organism evidence="8 9">
    <name type="scientific">Eeniella nana</name>
    <name type="common">Yeast</name>
    <name type="synonym">Brettanomyces nanus</name>
    <dbReference type="NCBI Taxonomy" id="13502"/>
    <lineage>
        <taxon>Eukaryota</taxon>
        <taxon>Fungi</taxon>
        <taxon>Dikarya</taxon>
        <taxon>Ascomycota</taxon>
        <taxon>Saccharomycotina</taxon>
        <taxon>Pichiomycetes</taxon>
        <taxon>Pichiales</taxon>
        <taxon>Pichiaceae</taxon>
        <taxon>Brettanomyces</taxon>
    </lineage>
</organism>
<dbReference type="RefSeq" id="XP_038776509.1">
    <property type="nucleotide sequence ID" value="XM_038920581.1"/>
</dbReference>
<dbReference type="EMBL" id="CP064812">
    <property type="protein sequence ID" value="QPG72944.1"/>
    <property type="molecule type" value="Genomic_DNA"/>
</dbReference>